<feature type="transmembrane region" description="Helical" evidence="1">
    <location>
        <begin position="42"/>
        <end position="68"/>
    </location>
</feature>
<feature type="transmembrane region" description="Helical" evidence="1">
    <location>
        <begin position="12"/>
        <end position="30"/>
    </location>
</feature>
<keyword evidence="3" id="KW-1185">Reference proteome</keyword>
<feature type="transmembrane region" description="Helical" evidence="1">
    <location>
        <begin position="152"/>
        <end position="173"/>
    </location>
</feature>
<organism evidence="2 3">
    <name type="scientific">Rufibacter sediminis</name>
    <dbReference type="NCBI Taxonomy" id="2762756"/>
    <lineage>
        <taxon>Bacteria</taxon>
        <taxon>Pseudomonadati</taxon>
        <taxon>Bacteroidota</taxon>
        <taxon>Cytophagia</taxon>
        <taxon>Cytophagales</taxon>
        <taxon>Hymenobacteraceae</taxon>
        <taxon>Rufibacter</taxon>
    </lineage>
</organism>
<dbReference type="Proteomes" id="UP000659698">
    <property type="component" value="Unassembled WGS sequence"/>
</dbReference>
<evidence type="ECO:0000313" key="3">
    <source>
        <dbReference type="Proteomes" id="UP000659698"/>
    </source>
</evidence>
<feature type="transmembrane region" description="Helical" evidence="1">
    <location>
        <begin position="210"/>
        <end position="229"/>
    </location>
</feature>
<feature type="non-terminal residue" evidence="2">
    <location>
        <position position="1"/>
    </location>
</feature>
<keyword evidence="1" id="KW-1133">Transmembrane helix</keyword>
<keyword evidence="1" id="KW-0472">Membrane</keyword>
<evidence type="ECO:0000256" key="1">
    <source>
        <dbReference type="SAM" id="Phobius"/>
    </source>
</evidence>
<evidence type="ECO:0008006" key="4">
    <source>
        <dbReference type="Google" id="ProtNLM"/>
    </source>
</evidence>
<proteinExistence type="predicted"/>
<evidence type="ECO:0000313" key="2">
    <source>
        <dbReference type="EMBL" id="MBC3542083.1"/>
    </source>
</evidence>
<protein>
    <recommendedName>
        <fullName evidence="4">Glycosyltransferase RgtA/B/C/D-like domain-containing protein</fullName>
    </recommendedName>
</protein>
<feature type="transmembrane region" description="Helical" evidence="1">
    <location>
        <begin position="80"/>
        <end position="101"/>
    </location>
</feature>
<reference evidence="2 3" key="1">
    <citation type="journal article" date="2019" name="Int. J. Syst. Evol. Microbiol.">
        <title>Rufibacter sediminis sp. nov., isolated from freshwater lake sediment.</title>
        <authorList>
            <person name="Qu J.H."/>
            <person name="Zhang L.J."/>
            <person name="Fu Y.H."/>
            <person name="Li H.F."/>
        </authorList>
    </citation>
    <scope>NUCLEOTIDE SEQUENCE [LARGE SCALE GENOMIC DNA]</scope>
    <source>
        <strain evidence="2 3">H-1</strain>
    </source>
</reference>
<sequence>SPAVYHAVEAKQYSTELLASVLALLLYVRLPARPGARALLGWGLAGAALLWFSYSAVFALAGTGLAAGLGALRRGGWRGALPYALPAALWLCSFAAVYALFLGRYQDSRWLTVFFEKYCQAYLPLSFSPATLFKWFFEKANEIVKNPLGQTFRFAVASPAVFVLLRFIPLVLLGGGMAVMLKKNFFRFTVLFFPVLLVLVASALKQYPFYERLVLFLAPMFLLFMVYCAQEIVGFVSKKMNASAVQMALVAVLLAPPLYNAVREIYQPDYFLNKEKGREALLFINEKYKAGDAVYVYWNMWHVYDYYKEAYRLKFTAIKGEDLKTASANETEYLQNLTPSFRQLQGKKRLWFLYDSYLRINIGGFVEQPAWYFDANYMPGQTLEAAFSSSGKRMEEKFRGKDAVVSSFELAP</sequence>
<feature type="transmembrane region" description="Helical" evidence="1">
    <location>
        <begin position="241"/>
        <end position="259"/>
    </location>
</feature>
<dbReference type="EMBL" id="JACOAF010000047">
    <property type="protein sequence ID" value="MBC3542083.1"/>
    <property type="molecule type" value="Genomic_DNA"/>
</dbReference>
<comment type="caution">
    <text evidence="2">The sequence shown here is derived from an EMBL/GenBank/DDBJ whole genome shotgun (WGS) entry which is preliminary data.</text>
</comment>
<name>A0ABR6VY98_9BACT</name>
<keyword evidence="1" id="KW-0812">Transmembrane</keyword>
<accession>A0ABR6VY98</accession>
<feature type="transmembrane region" description="Helical" evidence="1">
    <location>
        <begin position="185"/>
        <end position="204"/>
    </location>
</feature>
<dbReference type="RefSeq" id="WP_186641660.1">
    <property type="nucleotide sequence ID" value="NZ_JACOAF010000047.1"/>
</dbReference>
<gene>
    <name evidence="2" type="ORF">H7U12_20500</name>
</gene>